<dbReference type="AlphaFoldDB" id="A0A8S1M626"/>
<dbReference type="GO" id="GO:0002181">
    <property type="term" value="P:cytoplasmic translation"/>
    <property type="evidence" value="ECO:0007669"/>
    <property type="project" value="TreeGrafter"/>
</dbReference>
<dbReference type="Proteomes" id="UP000692954">
    <property type="component" value="Unassembled WGS sequence"/>
</dbReference>
<sequence>MARAQKDTRPIADQATSETACTYAALILYEDNQEIVASKLAQILKAANLRVEPIWTKVFEKALKGKRVGDLLHGNTGNAPATSVAAQTSAPATQQAKAPEPAKEVKKVEEPEEDVDMGGLFD</sequence>
<reference evidence="5" key="1">
    <citation type="submission" date="2021-01" db="EMBL/GenBank/DDBJ databases">
        <authorList>
            <consortium name="Genoscope - CEA"/>
            <person name="William W."/>
        </authorList>
    </citation>
    <scope>NUCLEOTIDE SEQUENCE</scope>
</reference>
<accession>A0A8S1M626</accession>
<evidence type="ECO:0000256" key="4">
    <source>
        <dbReference type="SAM" id="MobiDB-lite"/>
    </source>
</evidence>
<dbReference type="GO" id="GO:0043021">
    <property type="term" value="F:ribonucleoprotein complex binding"/>
    <property type="evidence" value="ECO:0007669"/>
    <property type="project" value="TreeGrafter"/>
</dbReference>
<dbReference type="CDD" id="cd05831">
    <property type="entry name" value="Ribosomal_P1"/>
    <property type="match status" value="1"/>
</dbReference>
<dbReference type="PANTHER" id="PTHR45696:SF10">
    <property type="entry name" value="LARGE RIBOSOMAL SUBUNIT PROTEIN P1"/>
    <property type="match status" value="1"/>
</dbReference>
<dbReference type="OrthoDB" id="2194681at2759"/>
<comment type="similarity">
    <text evidence="1">Belongs to the eukaryotic ribosomal protein P1/P2 family.</text>
</comment>
<feature type="compositionally biased region" description="Basic and acidic residues" evidence="4">
    <location>
        <begin position="100"/>
        <end position="109"/>
    </location>
</feature>
<comment type="caution">
    <text evidence="5">The sequence shown here is derived from an EMBL/GenBank/DDBJ whole genome shotgun (WGS) entry which is preliminary data.</text>
</comment>
<proteinExistence type="inferred from homology"/>
<dbReference type="GO" id="GO:0003735">
    <property type="term" value="F:structural constituent of ribosome"/>
    <property type="evidence" value="ECO:0007669"/>
    <property type="project" value="TreeGrafter"/>
</dbReference>
<dbReference type="GO" id="GO:0022625">
    <property type="term" value="C:cytosolic large ribosomal subunit"/>
    <property type="evidence" value="ECO:0007669"/>
    <property type="project" value="TreeGrafter"/>
</dbReference>
<protein>
    <recommendedName>
        <fullName evidence="7">60S acidic ribosomal protein P1</fullName>
    </recommendedName>
</protein>
<dbReference type="Pfam" id="PF00428">
    <property type="entry name" value="Ribosomal_60s"/>
    <property type="match status" value="1"/>
</dbReference>
<feature type="compositionally biased region" description="Low complexity" evidence="4">
    <location>
        <begin position="79"/>
        <end position="99"/>
    </location>
</feature>
<dbReference type="GO" id="GO:0030295">
    <property type="term" value="F:protein kinase activator activity"/>
    <property type="evidence" value="ECO:0007669"/>
    <property type="project" value="TreeGrafter"/>
</dbReference>
<evidence type="ECO:0000256" key="1">
    <source>
        <dbReference type="ARBA" id="ARBA00005436"/>
    </source>
</evidence>
<evidence type="ECO:0000256" key="3">
    <source>
        <dbReference type="ARBA" id="ARBA00023274"/>
    </source>
</evidence>
<gene>
    <name evidence="5" type="ORF">PSON_ATCC_30995.1.T0300202</name>
</gene>
<name>A0A8S1M626_9CILI</name>
<dbReference type="PANTHER" id="PTHR45696">
    <property type="entry name" value="60S ACIDIC RIBOSOMAL PROTEIN P1"/>
    <property type="match status" value="1"/>
</dbReference>
<keyword evidence="6" id="KW-1185">Reference proteome</keyword>
<keyword evidence="2" id="KW-0689">Ribosomal protein</keyword>
<dbReference type="EMBL" id="CAJJDN010000030">
    <property type="protein sequence ID" value="CAD8073251.1"/>
    <property type="molecule type" value="Genomic_DNA"/>
</dbReference>
<keyword evidence="3" id="KW-0687">Ribonucleoprotein</keyword>
<organism evidence="5 6">
    <name type="scientific">Paramecium sonneborni</name>
    <dbReference type="NCBI Taxonomy" id="65129"/>
    <lineage>
        <taxon>Eukaryota</taxon>
        <taxon>Sar</taxon>
        <taxon>Alveolata</taxon>
        <taxon>Ciliophora</taxon>
        <taxon>Intramacronucleata</taxon>
        <taxon>Oligohymenophorea</taxon>
        <taxon>Peniculida</taxon>
        <taxon>Parameciidae</taxon>
        <taxon>Paramecium</taxon>
    </lineage>
</organism>
<evidence type="ECO:0000313" key="6">
    <source>
        <dbReference type="Proteomes" id="UP000692954"/>
    </source>
</evidence>
<evidence type="ECO:0008006" key="7">
    <source>
        <dbReference type="Google" id="ProtNLM"/>
    </source>
</evidence>
<dbReference type="FunFam" id="1.10.10.1410:FF:000002">
    <property type="entry name" value="60S acidic ribosomal protein P2"/>
    <property type="match status" value="1"/>
</dbReference>
<evidence type="ECO:0000313" key="5">
    <source>
        <dbReference type="EMBL" id="CAD8073251.1"/>
    </source>
</evidence>
<evidence type="ECO:0000256" key="2">
    <source>
        <dbReference type="ARBA" id="ARBA00022980"/>
    </source>
</evidence>
<feature type="region of interest" description="Disordered" evidence="4">
    <location>
        <begin position="74"/>
        <end position="122"/>
    </location>
</feature>